<dbReference type="Proteomes" id="UP000231637">
    <property type="component" value="Chromosome"/>
</dbReference>
<feature type="domain" description="Cupin type-2" evidence="1">
    <location>
        <begin position="47"/>
        <end position="103"/>
    </location>
</feature>
<dbReference type="Gene3D" id="2.60.120.10">
    <property type="entry name" value="Jelly Rolls"/>
    <property type="match status" value="1"/>
</dbReference>
<dbReference type="AlphaFoldDB" id="A0A2K8L1P6"/>
<dbReference type="SUPFAM" id="SSF51182">
    <property type="entry name" value="RmlC-like cupins"/>
    <property type="match status" value="1"/>
</dbReference>
<accession>A0A2K8L1P6</accession>
<reference evidence="2 3" key="1">
    <citation type="submission" date="2016-12" db="EMBL/GenBank/DDBJ databases">
        <title>Isolation and genomic insights into novel planktonic Zetaproteobacteria from stratified waters of the Chesapeake Bay.</title>
        <authorList>
            <person name="McAllister S.M."/>
            <person name="Kato S."/>
            <person name="Chan C.S."/>
            <person name="Chiu B.K."/>
            <person name="Field E.K."/>
        </authorList>
    </citation>
    <scope>NUCLEOTIDE SEQUENCE [LARGE SCALE GENOMIC DNA]</scope>
    <source>
        <strain evidence="2 3">CP-8</strain>
    </source>
</reference>
<dbReference type="KEGG" id="mfn:Ga0123462_0332"/>
<dbReference type="CDD" id="cd06981">
    <property type="entry name" value="cupin_reut_a1446"/>
    <property type="match status" value="1"/>
</dbReference>
<dbReference type="InterPro" id="IPR013096">
    <property type="entry name" value="Cupin_2"/>
</dbReference>
<organism evidence="2 3">
    <name type="scientific">Mariprofundus ferrinatatus</name>
    <dbReference type="NCBI Taxonomy" id="1921087"/>
    <lineage>
        <taxon>Bacteria</taxon>
        <taxon>Pseudomonadati</taxon>
        <taxon>Pseudomonadota</taxon>
        <taxon>Candidatius Mariprofundia</taxon>
        <taxon>Mariprofundales</taxon>
        <taxon>Mariprofundaceae</taxon>
        <taxon>Mariprofundus</taxon>
    </lineage>
</organism>
<sequence length="109" mass="12624">MKQGNILSTIPADLPEELSELLVHNSNLRIERIVSRGHRSDEGFWYDQDEDEWVLLLHGSARLQFEDKVLTISAGDHILIPAHTRHRVCWTDPDVESIWLAIFSKEPLR</sequence>
<dbReference type="RefSeq" id="WP_100264701.1">
    <property type="nucleotide sequence ID" value="NZ_CP018800.1"/>
</dbReference>
<dbReference type="InterPro" id="IPR011051">
    <property type="entry name" value="RmlC_Cupin_sf"/>
</dbReference>
<dbReference type="Pfam" id="PF07883">
    <property type="entry name" value="Cupin_2"/>
    <property type="match status" value="1"/>
</dbReference>
<name>A0A2K8L1P6_9PROT</name>
<dbReference type="OrthoDB" id="9798585at2"/>
<gene>
    <name evidence="2" type="ORF">Ga0123462_0332</name>
</gene>
<dbReference type="EMBL" id="CP018800">
    <property type="protein sequence ID" value="ATX81207.1"/>
    <property type="molecule type" value="Genomic_DNA"/>
</dbReference>
<proteinExistence type="predicted"/>
<evidence type="ECO:0000313" key="3">
    <source>
        <dbReference type="Proteomes" id="UP000231637"/>
    </source>
</evidence>
<keyword evidence="3" id="KW-1185">Reference proteome</keyword>
<evidence type="ECO:0000259" key="1">
    <source>
        <dbReference type="Pfam" id="PF07883"/>
    </source>
</evidence>
<evidence type="ECO:0000313" key="2">
    <source>
        <dbReference type="EMBL" id="ATX81207.1"/>
    </source>
</evidence>
<protein>
    <submittedName>
        <fullName evidence="2">Cupin 2 domain-containing protein</fullName>
    </submittedName>
</protein>
<dbReference type="InterPro" id="IPR014710">
    <property type="entry name" value="RmlC-like_jellyroll"/>
</dbReference>